<organism evidence="3 4">
    <name type="scientific">Streptomyces vastus</name>
    <dbReference type="NCBI Taxonomy" id="285451"/>
    <lineage>
        <taxon>Bacteria</taxon>
        <taxon>Bacillati</taxon>
        <taxon>Actinomycetota</taxon>
        <taxon>Actinomycetes</taxon>
        <taxon>Kitasatosporales</taxon>
        <taxon>Streptomycetaceae</taxon>
        <taxon>Streptomyces</taxon>
    </lineage>
</organism>
<protein>
    <recommendedName>
        <fullName evidence="2">Tyr recombinase domain-containing protein</fullName>
    </recommendedName>
</protein>
<dbReference type="InterPro" id="IPR002104">
    <property type="entry name" value="Integrase_catalytic"/>
</dbReference>
<keyword evidence="1" id="KW-0233">DNA recombination</keyword>
<evidence type="ECO:0000313" key="3">
    <source>
        <dbReference type="EMBL" id="GAA2635669.1"/>
    </source>
</evidence>
<evidence type="ECO:0000256" key="1">
    <source>
        <dbReference type="ARBA" id="ARBA00023172"/>
    </source>
</evidence>
<dbReference type="Pfam" id="PF00589">
    <property type="entry name" value="Phage_integrase"/>
    <property type="match status" value="1"/>
</dbReference>
<dbReference type="PROSITE" id="PS51898">
    <property type="entry name" value="TYR_RECOMBINASE"/>
    <property type="match status" value="1"/>
</dbReference>
<sequence>MHAKEFVVGIRDNRLFAPLLLGLMGLRPAEVAGMRWSDIDFEADTLAVADTRTVIGNARVLEKDAKSEAGERTLPLPGPVKLALLGFKVLQEPERVAMGGYYTDSGYMFVDTLGQPMSTRQLREHAYSLMAQLGLRRVQLYDARHSCQEKVIFPPSR</sequence>
<proteinExistence type="predicted"/>
<dbReference type="SUPFAM" id="SSF56349">
    <property type="entry name" value="DNA breaking-rejoining enzymes"/>
    <property type="match status" value="1"/>
</dbReference>
<gene>
    <name evidence="3" type="ORF">GCM10010307_31990</name>
</gene>
<dbReference type="EMBL" id="BAAASJ010000032">
    <property type="protein sequence ID" value="GAA2635669.1"/>
    <property type="molecule type" value="Genomic_DNA"/>
</dbReference>
<dbReference type="Proteomes" id="UP001500151">
    <property type="component" value="Unassembled WGS sequence"/>
</dbReference>
<keyword evidence="4" id="KW-1185">Reference proteome</keyword>
<name>A0ABN3QUL4_9ACTN</name>
<reference evidence="3 4" key="1">
    <citation type="journal article" date="2019" name="Int. J. Syst. Evol. Microbiol.">
        <title>The Global Catalogue of Microorganisms (GCM) 10K type strain sequencing project: providing services to taxonomists for standard genome sequencing and annotation.</title>
        <authorList>
            <consortium name="The Broad Institute Genomics Platform"/>
            <consortium name="The Broad Institute Genome Sequencing Center for Infectious Disease"/>
            <person name="Wu L."/>
            <person name="Ma J."/>
        </authorList>
    </citation>
    <scope>NUCLEOTIDE SEQUENCE [LARGE SCALE GENOMIC DNA]</scope>
    <source>
        <strain evidence="3 4">JCM 4524</strain>
    </source>
</reference>
<dbReference type="Gene3D" id="1.10.443.10">
    <property type="entry name" value="Intergrase catalytic core"/>
    <property type="match status" value="1"/>
</dbReference>
<accession>A0ABN3QUL4</accession>
<dbReference type="InterPro" id="IPR013762">
    <property type="entry name" value="Integrase-like_cat_sf"/>
</dbReference>
<evidence type="ECO:0000313" key="4">
    <source>
        <dbReference type="Proteomes" id="UP001500151"/>
    </source>
</evidence>
<evidence type="ECO:0000259" key="2">
    <source>
        <dbReference type="PROSITE" id="PS51898"/>
    </source>
</evidence>
<comment type="caution">
    <text evidence="3">The sequence shown here is derived from an EMBL/GenBank/DDBJ whole genome shotgun (WGS) entry which is preliminary data.</text>
</comment>
<dbReference type="RefSeq" id="WP_344390697.1">
    <property type="nucleotide sequence ID" value="NZ_BAAASJ010000032.1"/>
</dbReference>
<dbReference type="InterPro" id="IPR011010">
    <property type="entry name" value="DNA_brk_join_enz"/>
</dbReference>
<feature type="domain" description="Tyr recombinase" evidence="2">
    <location>
        <begin position="1"/>
        <end position="157"/>
    </location>
</feature>